<comment type="catalytic activity">
    <reaction evidence="8">
        <text>L-seryl-[protein] + ATP = O-phospho-L-seryl-[protein] + ADP + H(+)</text>
        <dbReference type="Rhea" id="RHEA:17989"/>
        <dbReference type="Rhea" id="RHEA-COMP:9863"/>
        <dbReference type="Rhea" id="RHEA-COMP:11604"/>
        <dbReference type="ChEBI" id="CHEBI:15378"/>
        <dbReference type="ChEBI" id="CHEBI:29999"/>
        <dbReference type="ChEBI" id="CHEBI:30616"/>
        <dbReference type="ChEBI" id="CHEBI:83421"/>
        <dbReference type="ChEBI" id="CHEBI:456216"/>
        <dbReference type="EC" id="2.7.11.11"/>
    </reaction>
</comment>
<feature type="compositionally biased region" description="Low complexity" evidence="11">
    <location>
        <begin position="52"/>
        <end position="69"/>
    </location>
</feature>
<dbReference type="InterPro" id="IPR008271">
    <property type="entry name" value="Ser/Thr_kinase_AS"/>
</dbReference>
<dbReference type="GO" id="GO:0005634">
    <property type="term" value="C:nucleus"/>
    <property type="evidence" value="ECO:0007669"/>
    <property type="project" value="TreeGrafter"/>
</dbReference>
<dbReference type="GeneID" id="83208540"/>
<sequence>MEAVKGVVRRLSGKKKRSMLPSLTCTPIEPSSSSSTTPSQQQQPQHIPSAPTSPVQSRRTSSSISSLSLGDKVEEDNNSTCATNDVDTQHATPSSSRKTSCSSTSGPATPPMPQQPQQRTLTTPSDAVVSTTKKQHMDQLTPPPSLPVSPDAKPALDSGVNPLDNYIIKQTLGTGQFGRVHLAQSLVDDQHYAIKIISKHDVVRQRHTKHINNERAILDRVSHPFLVNMYDTFQDDARLFIVMEYVQGGELFRILRRQRKFDEETTRFYAAEVILALEYMHELDIAYRDIKPENILLDAQGHIKIVDFGFAKMVPDLTWTVCGTPDYFAPEIIRSKGYNKAVDWWCLGVLIYEMLTGKAPFTQKNPIDMYQNILDCRVPWPEDIISPVAKDLLQHLLTPDLSRRYGNLKDGALDIKQHPFFEGLDFKAILERKVTPPYQPEIESDSDATCFDKYDEPTTPYEQQPQQPLADPYRSQFPDF</sequence>
<dbReference type="EC" id="2.7.11.11" evidence="1"/>
<evidence type="ECO:0000256" key="10">
    <source>
        <dbReference type="RuleBase" id="RU000304"/>
    </source>
</evidence>
<feature type="compositionally biased region" description="Polar residues" evidence="11">
    <location>
        <begin position="78"/>
        <end position="91"/>
    </location>
</feature>
<dbReference type="PROSITE" id="PS51285">
    <property type="entry name" value="AGC_KINASE_CTER"/>
    <property type="match status" value="1"/>
</dbReference>
<protein>
    <recommendedName>
        <fullName evidence="1">cAMP-dependent protein kinase</fullName>
        <ecNumber evidence="1">2.7.11.11</ecNumber>
    </recommendedName>
</protein>
<dbReference type="InterPro" id="IPR000719">
    <property type="entry name" value="Prot_kinase_dom"/>
</dbReference>
<evidence type="ECO:0000256" key="3">
    <source>
        <dbReference type="ARBA" id="ARBA00022679"/>
    </source>
</evidence>
<comment type="caution">
    <text evidence="14">The sequence shown here is derived from an EMBL/GenBank/DDBJ whole genome shotgun (WGS) entry which is preliminary data.</text>
</comment>
<dbReference type="InterPro" id="IPR000961">
    <property type="entry name" value="AGC-kinase_C"/>
</dbReference>
<feature type="compositionally biased region" description="Low complexity" evidence="11">
    <location>
        <begin position="457"/>
        <end position="468"/>
    </location>
</feature>
<evidence type="ECO:0000259" key="13">
    <source>
        <dbReference type="PROSITE" id="PS51285"/>
    </source>
</evidence>
<dbReference type="FunFam" id="3.30.200.20:FF:000042">
    <property type="entry name" value="Aurora kinase A"/>
    <property type="match status" value="1"/>
</dbReference>
<dbReference type="AlphaFoldDB" id="A0AAD7Y374"/>
<evidence type="ECO:0000256" key="8">
    <source>
        <dbReference type="ARBA" id="ARBA00047454"/>
    </source>
</evidence>
<dbReference type="Gene3D" id="1.10.510.10">
    <property type="entry name" value="Transferase(Phosphotransferase) domain 1"/>
    <property type="match status" value="1"/>
</dbReference>
<comment type="catalytic activity">
    <reaction evidence="7">
        <text>L-threonyl-[protein] + ATP = O-phospho-L-threonyl-[protein] + ADP + H(+)</text>
        <dbReference type="Rhea" id="RHEA:46608"/>
        <dbReference type="Rhea" id="RHEA-COMP:11060"/>
        <dbReference type="Rhea" id="RHEA-COMP:11605"/>
        <dbReference type="ChEBI" id="CHEBI:15378"/>
        <dbReference type="ChEBI" id="CHEBI:30013"/>
        <dbReference type="ChEBI" id="CHEBI:30616"/>
        <dbReference type="ChEBI" id="CHEBI:61977"/>
        <dbReference type="ChEBI" id="CHEBI:456216"/>
        <dbReference type="EC" id="2.7.11.11"/>
    </reaction>
</comment>
<evidence type="ECO:0000259" key="12">
    <source>
        <dbReference type="PROSITE" id="PS50011"/>
    </source>
</evidence>
<name>A0AAD7Y374_9FUNG</name>
<dbReference type="PANTHER" id="PTHR24353">
    <property type="entry name" value="CYCLIC NUCLEOTIDE-DEPENDENT PROTEIN KINASE"/>
    <property type="match status" value="1"/>
</dbReference>
<feature type="region of interest" description="Disordered" evidence="11">
    <location>
        <begin position="437"/>
        <end position="480"/>
    </location>
</feature>
<organism evidence="14 15">
    <name type="scientific">Lichtheimia ornata</name>
    <dbReference type="NCBI Taxonomy" id="688661"/>
    <lineage>
        <taxon>Eukaryota</taxon>
        <taxon>Fungi</taxon>
        <taxon>Fungi incertae sedis</taxon>
        <taxon>Mucoromycota</taxon>
        <taxon>Mucoromycotina</taxon>
        <taxon>Mucoromycetes</taxon>
        <taxon>Mucorales</taxon>
        <taxon>Lichtheimiaceae</taxon>
        <taxon>Lichtheimia</taxon>
    </lineage>
</organism>
<accession>A0AAD7Y374</accession>
<dbReference type="PANTHER" id="PTHR24353:SF153">
    <property type="entry name" value="CAMP-DEPENDENT PROTEIN KINASE CATALYTIC SUBUNIT 1"/>
    <property type="match status" value="1"/>
</dbReference>
<evidence type="ECO:0000256" key="5">
    <source>
        <dbReference type="ARBA" id="ARBA00022777"/>
    </source>
</evidence>
<dbReference type="PROSITE" id="PS00107">
    <property type="entry name" value="PROTEIN_KINASE_ATP"/>
    <property type="match status" value="1"/>
</dbReference>
<keyword evidence="5" id="KW-0418">Kinase</keyword>
<dbReference type="EMBL" id="JARTCD010000003">
    <property type="protein sequence ID" value="KAJ8662946.1"/>
    <property type="molecule type" value="Genomic_DNA"/>
</dbReference>
<dbReference type="PROSITE" id="PS00108">
    <property type="entry name" value="PROTEIN_KINASE_ST"/>
    <property type="match status" value="1"/>
</dbReference>
<keyword evidence="6 9" id="KW-0067">ATP-binding</keyword>
<feature type="compositionally biased region" description="Low complexity" evidence="11">
    <location>
        <begin position="92"/>
        <end position="107"/>
    </location>
</feature>
<keyword evidence="4 9" id="KW-0547">Nucleotide-binding</keyword>
<keyword evidence="3" id="KW-0808">Transferase</keyword>
<evidence type="ECO:0000256" key="1">
    <source>
        <dbReference type="ARBA" id="ARBA00012444"/>
    </source>
</evidence>
<reference evidence="14 15" key="1">
    <citation type="submission" date="2023-03" db="EMBL/GenBank/DDBJ databases">
        <title>Genome sequence of Lichtheimia ornata CBS 291.66.</title>
        <authorList>
            <person name="Mohabir J.T."/>
            <person name="Shea T.P."/>
            <person name="Kurbessoian T."/>
            <person name="Berby B."/>
            <person name="Fontaine J."/>
            <person name="Livny J."/>
            <person name="Gnirke A."/>
            <person name="Stajich J.E."/>
            <person name="Cuomo C.A."/>
        </authorList>
    </citation>
    <scope>NUCLEOTIDE SEQUENCE [LARGE SCALE GENOMIC DNA]</scope>
    <source>
        <strain evidence="14">CBS 291.66</strain>
    </source>
</reference>
<dbReference type="GO" id="GO:0005829">
    <property type="term" value="C:cytosol"/>
    <property type="evidence" value="ECO:0007669"/>
    <property type="project" value="TreeGrafter"/>
</dbReference>
<dbReference type="CDD" id="cd05580">
    <property type="entry name" value="STKc_PKA_like"/>
    <property type="match status" value="1"/>
</dbReference>
<feature type="domain" description="AGC-kinase C-terminal" evidence="13">
    <location>
        <begin position="422"/>
        <end position="480"/>
    </location>
</feature>
<dbReference type="Proteomes" id="UP001234581">
    <property type="component" value="Unassembled WGS sequence"/>
</dbReference>
<comment type="similarity">
    <text evidence="10">Belongs to the protein kinase superfamily.</text>
</comment>
<dbReference type="Gene3D" id="3.30.200.20">
    <property type="entry name" value="Phosphorylase Kinase, domain 1"/>
    <property type="match status" value="1"/>
</dbReference>
<evidence type="ECO:0000256" key="11">
    <source>
        <dbReference type="SAM" id="MobiDB-lite"/>
    </source>
</evidence>
<dbReference type="InterPro" id="IPR017441">
    <property type="entry name" value="Protein_kinase_ATP_BS"/>
</dbReference>
<feature type="compositionally biased region" description="Low complexity" evidence="11">
    <location>
        <begin position="115"/>
        <end position="124"/>
    </location>
</feature>
<feature type="region of interest" description="Disordered" evidence="11">
    <location>
        <begin position="1"/>
        <end position="157"/>
    </location>
</feature>
<dbReference type="SUPFAM" id="SSF56112">
    <property type="entry name" value="Protein kinase-like (PK-like)"/>
    <property type="match status" value="1"/>
</dbReference>
<dbReference type="SMART" id="SM00133">
    <property type="entry name" value="S_TK_X"/>
    <property type="match status" value="1"/>
</dbReference>
<dbReference type="PROSITE" id="PS50011">
    <property type="entry name" value="PROTEIN_KINASE_DOM"/>
    <property type="match status" value="1"/>
</dbReference>
<evidence type="ECO:0000256" key="9">
    <source>
        <dbReference type="PROSITE-ProRule" id="PRU10141"/>
    </source>
</evidence>
<dbReference type="GO" id="GO:0009653">
    <property type="term" value="P:anatomical structure morphogenesis"/>
    <property type="evidence" value="ECO:0007669"/>
    <property type="project" value="UniProtKB-ARBA"/>
</dbReference>
<dbReference type="RefSeq" id="XP_058347858.1">
    <property type="nucleotide sequence ID" value="XM_058481220.1"/>
</dbReference>
<dbReference type="SMART" id="SM00220">
    <property type="entry name" value="S_TKc"/>
    <property type="match status" value="1"/>
</dbReference>
<dbReference type="GO" id="GO:0005952">
    <property type="term" value="C:cAMP-dependent protein kinase complex"/>
    <property type="evidence" value="ECO:0007669"/>
    <property type="project" value="TreeGrafter"/>
</dbReference>
<dbReference type="GO" id="GO:0005524">
    <property type="term" value="F:ATP binding"/>
    <property type="evidence" value="ECO:0007669"/>
    <property type="project" value="UniProtKB-UniRule"/>
</dbReference>
<evidence type="ECO:0000313" key="14">
    <source>
        <dbReference type="EMBL" id="KAJ8662946.1"/>
    </source>
</evidence>
<evidence type="ECO:0000256" key="4">
    <source>
        <dbReference type="ARBA" id="ARBA00022741"/>
    </source>
</evidence>
<feature type="domain" description="Protein kinase" evidence="12">
    <location>
        <begin position="166"/>
        <end position="421"/>
    </location>
</feature>
<keyword evidence="2 10" id="KW-0723">Serine/threonine-protein kinase</keyword>
<dbReference type="FunFam" id="1.10.510.10:FF:000005">
    <property type="entry name" value="cAMP-dependent protein kinase catalytic subunit alpha"/>
    <property type="match status" value="1"/>
</dbReference>
<keyword evidence="15" id="KW-1185">Reference proteome</keyword>
<dbReference type="InterPro" id="IPR011009">
    <property type="entry name" value="Kinase-like_dom_sf"/>
</dbReference>
<dbReference type="GO" id="GO:0004691">
    <property type="term" value="F:cAMP-dependent protein kinase activity"/>
    <property type="evidence" value="ECO:0007669"/>
    <property type="project" value="UniProtKB-EC"/>
</dbReference>
<evidence type="ECO:0000256" key="2">
    <source>
        <dbReference type="ARBA" id="ARBA00022527"/>
    </source>
</evidence>
<dbReference type="Pfam" id="PF00069">
    <property type="entry name" value="Pkinase"/>
    <property type="match status" value="1"/>
</dbReference>
<gene>
    <name evidence="14" type="ORF">O0I10_001122</name>
</gene>
<feature type="compositionally biased region" description="Basic residues" evidence="11">
    <location>
        <begin position="7"/>
        <end position="18"/>
    </location>
</feature>
<evidence type="ECO:0000256" key="6">
    <source>
        <dbReference type="ARBA" id="ARBA00022840"/>
    </source>
</evidence>
<feature type="binding site" evidence="9">
    <location>
        <position position="195"/>
    </location>
    <ligand>
        <name>ATP</name>
        <dbReference type="ChEBI" id="CHEBI:30616"/>
    </ligand>
</feature>
<feature type="compositionally biased region" description="Low complexity" evidence="11">
    <location>
        <begin position="30"/>
        <end position="45"/>
    </location>
</feature>
<evidence type="ECO:0000313" key="15">
    <source>
        <dbReference type="Proteomes" id="UP001234581"/>
    </source>
</evidence>
<evidence type="ECO:0000256" key="7">
    <source>
        <dbReference type="ARBA" id="ARBA00047292"/>
    </source>
</evidence>
<proteinExistence type="inferred from homology"/>